<evidence type="ECO:0000313" key="2">
    <source>
        <dbReference type="EMBL" id="PZD96148.1"/>
    </source>
</evidence>
<dbReference type="RefSeq" id="WP_111146436.1">
    <property type="nucleotide sequence ID" value="NZ_QKRB01000042.1"/>
</dbReference>
<dbReference type="OrthoDB" id="2381171at2"/>
<comment type="caution">
    <text evidence="2">The sequence shown here is derived from an EMBL/GenBank/DDBJ whole genome shotgun (WGS) entry which is preliminary data.</text>
</comment>
<accession>A0A2W1L7J6</accession>
<protein>
    <submittedName>
        <fullName evidence="2">DUF4178 domain-containing protein</fullName>
    </submittedName>
</protein>
<reference evidence="2 3" key="1">
    <citation type="submission" date="2018-06" db="EMBL/GenBank/DDBJ databases">
        <title>Paenibacillus imtechensis sp. nov.</title>
        <authorList>
            <person name="Pinnaka A.K."/>
            <person name="Singh H."/>
            <person name="Kaur M."/>
        </authorList>
    </citation>
    <scope>NUCLEOTIDE SEQUENCE [LARGE SCALE GENOMIC DNA]</scope>
    <source>
        <strain evidence="2 3">SMB1</strain>
    </source>
</reference>
<sequence>MSLFKRVKNLISKQPPVQAEKSILTLGPGDVCEVSLVTYQVTGRTQNRQRNAVILTLQDGAAIRYLSIEERERTVYALYDPVDGRLDSLQEVPATIELDGRTYHLEEHFAGFITAAGKTPFMQGGEQHVWQFQTDDRRLLRIEWQNGRFVLYEGENIIPADVRVIRGV</sequence>
<evidence type="ECO:0000313" key="3">
    <source>
        <dbReference type="Proteomes" id="UP000249522"/>
    </source>
</evidence>
<name>A0A2W1L7J6_9BACL</name>
<proteinExistence type="predicted"/>
<dbReference type="EMBL" id="QKRB01000042">
    <property type="protein sequence ID" value="PZD96148.1"/>
    <property type="molecule type" value="Genomic_DNA"/>
</dbReference>
<dbReference type="AlphaFoldDB" id="A0A2W1L7J6"/>
<gene>
    <name evidence="2" type="ORF">DNH61_09575</name>
</gene>
<organism evidence="2 3">
    <name type="scientific">Paenibacillus sambharensis</name>
    <dbReference type="NCBI Taxonomy" id="1803190"/>
    <lineage>
        <taxon>Bacteria</taxon>
        <taxon>Bacillati</taxon>
        <taxon>Bacillota</taxon>
        <taxon>Bacilli</taxon>
        <taxon>Bacillales</taxon>
        <taxon>Paenibacillaceae</taxon>
        <taxon>Paenibacillus</taxon>
    </lineage>
</organism>
<keyword evidence="3" id="KW-1185">Reference proteome</keyword>
<feature type="domain" description="DUF4178" evidence="1">
    <location>
        <begin position="27"/>
        <end position="158"/>
    </location>
</feature>
<evidence type="ECO:0000259" key="1">
    <source>
        <dbReference type="Pfam" id="PF13785"/>
    </source>
</evidence>
<dbReference type="Pfam" id="PF13785">
    <property type="entry name" value="DUF4178"/>
    <property type="match status" value="1"/>
</dbReference>
<dbReference type="InterPro" id="IPR025235">
    <property type="entry name" value="DUF4178"/>
</dbReference>
<dbReference type="Proteomes" id="UP000249522">
    <property type="component" value="Unassembled WGS sequence"/>
</dbReference>